<comment type="caution">
    <text evidence="1">The sequence shown here is derived from an EMBL/GenBank/DDBJ whole genome shotgun (WGS) entry which is preliminary data.</text>
</comment>
<dbReference type="eggNOG" id="COG5330">
    <property type="taxonomic scope" value="Bacteria"/>
</dbReference>
<sequence length="256" mass="28520">MRTGDEDVHQAVAANPHLSADMVARLLDVDDPIVRVAAAGSRHVDGETRNRLFALVEAERAGGSVAAEVALSCGFAEPWWLLDQPLDERMTYLDSPHRIFRRVLASCRDLPEEAWRQLDDDPELMVRRAAARRPDTPPEVLERLVRAHGEVFHLRPLLVEHPNFPRHVLRTLVDEPSPHVRYVALQDPGLPVTALRQLAAAPESFLRSGVARHPNITQALLDQLLSDPDPQVVDEAAAHPALPLTEMNRILSRADL</sequence>
<evidence type="ECO:0000313" key="1">
    <source>
        <dbReference type="EMBL" id="KOG31484.1"/>
    </source>
</evidence>
<dbReference type="Gene3D" id="1.25.10.10">
    <property type="entry name" value="Leucine-rich Repeat Variant"/>
    <property type="match status" value="1"/>
</dbReference>
<name>A0A0L8L0A2_9ACTN</name>
<evidence type="ECO:0008006" key="3">
    <source>
        <dbReference type="Google" id="ProtNLM"/>
    </source>
</evidence>
<reference evidence="2" key="1">
    <citation type="submission" date="2015-07" db="EMBL/GenBank/DDBJ databases">
        <authorList>
            <person name="Ju K.-S."/>
            <person name="Doroghazi J.R."/>
            <person name="Metcalf W.W."/>
        </authorList>
    </citation>
    <scope>NUCLEOTIDE SEQUENCE [LARGE SCALE GENOMIC DNA]</scope>
    <source>
        <strain evidence="2">NRRL 2290</strain>
    </source>
</reference>
<dbReference type="InterPro" id="IPR016024">
    <property type="entry name" value="ARM-type_fold"/>
</dbReference>
<dbReference type="AlphaFoldDB" id="A0A0L8L0A2"/>
<dbReference type="STRING" id="67356.AQJ84_26660"/>
<dbReference type="Proteomes" id="UP000037251">
    <property type="component" value="Unassembled WGS sequence"/>
</dbReference>
<proteinExistence type="predicted"/>
<dbReference type="Pfam" id="PF01816">
    <property type="entry name" value="LRV"/>
    <property type="match status" value="1"/>
</dbReference>
<dbReference type="EMBL" id="LGUS01000197">
    <property type="protein sequence ID" value="KOG31484.1"/>
    <property type="molecule type" value="Genomic_DNA"/>
</dbReference>
<dbReference type="SUPFAM" id="SSF48371">
    <property type="entry name" value="ARM repeat"/>
    <property type="match status" value="1"/>
</dbReference>
<gene>
    <name evidence="1" type="ORF">ADK37_30860</name>
</gene>
<keyword evidence="2" id="KW-1185">Reference proteome</keyword>
<dbReference type="PATRIC" id="fig|67356.5.peg.6605"/>
<accession>A0A0L8L0A2</accession>
<dbReference type="InterPro" id="IPR011989">
    <property type="entry name" value="ARM-like"/>
</dbReference>
<organism evidence="1 2">
    <name type="scientific">Streptomyces resistomycificus</name>
    <dbReference type="NCBI Taxonomy" id="67356"/>
    <lineage>
        <taxon>Bacteria</taxon>
        <taxon>Bacillati</taxon>
        <taxon>Actinomycetota</taxon>
        <taxon>Actinomycetes</taxon>
        <taxon>Kitasatosporales</taxon>
        <taxon>Streptomycetaceae</taxon>
        <taxon>Streptomyces</taxon>
        <taxon>Streptomyces aurantiacus group</taxon>
    </lineage>
</organism>
<protein>
    <recommendedName>
        <fullName evidence="3">Leucine rich repeat variant</fullName>
    </recommendedName>
</protein>
<dbReference type="InterPro" id="IPR004830">
    <property type="entry name" value="LRR_variant"/>
</dbReference>
<evidence type="ECO:0000313" key="2">
    <source>
        <dbReference type="Proteomes" id="UP000037251"/>
    </source>
</evidence>
<dbReference type="OrthoDB" id="3699606at2"/>